<reference evidence="2 3" key="1">
    <citation type="submission" date="2024-09" db="EMBL/GenBank/DDBJ databases">
        <authorList>
            <person name="Sun Q."/>
            <person name="Mori K."/>
        </authorList>
    </citation>
    <scope>NUCLEOTIDE SEQUENCE [LARGE SCALE GENOMIC DNA]</scope>
    <source>
        <strain evidence="2 3">KCTC 23076</strain>
    </source>
</reference>
<keyword evidence="2" id="KW-0489">Methyltransferase</keyword>
<dbReference type="CDD" id="cd02440">
    <property type="entry name" value="AdoMet_MTases"/>
    <property type="match status" value="1"/>
</dbReference>
<evidence type="ECO:0000313" key="2">
    <source>
        <dbReference type="EMBL" id="MFC0678432.1"/>
    </source>
</evidence>
<dbReference type="PANTHER" id="PTHR45036">
    <property type="entry name" value="METHYLTRANSFERASE LIKE 7B"/>
    <property type="match status" value="1"/>
</dbReference>
<protein>
    <submittedName>
        <fullName evidence="2">Class I SAM-dependent methyltransferase</fullName>
        <ecNumber evidence="2">2.1.1.-</ecNumber>
    </submittedName>
</protein>
<gene>
    <name evidence="2" type="ORF">ACFFGH_11345</name>
</gene>
<name>A0ABV6RPU5_9GAMM</name>
<sequence>MADGTTPNPRFARAFAGAVGTMDRRGAAEHRRRLVSTAHGTVVEVGSGTGANFAHYPGAVDRVIAVEPEPELRELSAGAARRAPVPVTVLDGVAEALPVADAGADTVVVSLVLCSVTDQRAAIRECRRILRPDGLLLFYEHVRSSHRLVALAEDLVTPLWSRLTGGCHPNRDTVAMLEAGGFEIVQVDRFGFAPLPLNPSLAHVLGSARPSVRPEDRRR</sequence>
<accession>A0ABV6RPU5</accession>
<dbReference type="InterPro" id="IPR029063">
    <property type="entry name" value="SAM-dependent_MTases_sf"/>
</dbReference>
<evidence type="ECO:0000313" key="3">
    <source>
        <dbReference type="Proteomes" id="UP001589896"/>
    </source>
</evidence>
<dbReference type="EC" id="2.1.1.-" evidence="2"/>
<dbReference type="PANTHER" id="PTHR45036:SF1">
    <property type="entry name" value="METHYLTRANSFERASE LIKE 7A"/>
    <property type="match status" value="1"/>
</dbReference>
<proteinExistence type="predicted"/>
<dbReference type="InterPro" id="IPR013216">
    <property type="entry name" value="Methyltransf_11"/>
</dbReference>
<dbReference type="SUPFAM" id="SSF53335">
    <property type="entry name" value="S-adenosyl-L-methionine-dependent methyltransferases"/>
    <property type="match status" value="1"/>
</dbReference>
<dbReference type="GO" id="GO:0008168">
    <property type="term" value="F:methyltransferase activity"/>
    <property type="evidence" value="ECO:0007669"/>
    <property type="project" value="UniProtKB-KW"/>
</dbReference>
<keyword evidence="2" id="KW-0808">Transferase</keyword>
<dbReference type="RefSeq" id="WP_386668281.1">
    <property type="nucleotide sequence ID" value="NZ_JBHLTG010000002.1"/>
</dbReference>
<dbReference type="EMBL" id="JBHLTG010000002">
    <property type="protein sequence ID" value="MFC0678432.1"/>
    <property type="molecule type" value="Genomic_DNA"/>
</dbReference>
<evidence type="ECO:0000259" key="1">
    <source>
        <dbReference type="Pfam" id="PF08241"/>
    </source>
</evidence>
<dbReference type="Gene3D" id="3.40.50.150">
    <property type="entry name" value="Vaccinia Virus protein VP39"/>
    <property type="match status" value="1"/>
</dbReference>
<keyword evidence="3" id="KW-1185">Reference proteome</keyword>
<dbReference type="Pfam" id="PF08241">
    <property type="entry name" value="Methyltransf_11"/>
    <property type="match status" value="1"/>
</dbReference>
<dbReference type="GO" id="GO:0032259">
    <property type="term" value="P:methylation"/>
    <property type="evidence" value="ECO:0007669"/>
    <property type="project" value="UniProtKB-KW"/>
</dbReference>
<organism evidence="2 3">
    <name type="scientific">Lysobacter korlensis</name>
    <dbReference type="NCBI Taxonomy" id="553636"/>
    <lineage>
        <taxon>Bacteria</taxon>
        <taxon>Pseudomonadati</taxon>
        <taxon>Pseudomonadota</taxon>
        <taxon>Gammaproteobacteria</taxon>
        <taxon>Lysobacterales</taxon>
        <taxon>Lysobacteraceae</taxon>
        <taxon>Lysobacter</taxon>
    </lineage>
</organism>
<dbReference type="Proteomes" id="UP001589896">
    <property type="component" value="Unassembled WGS sequence"/>
</dbReference>
<comment type="caution">
    <text evidence="2">The sequence shown here is derived from an EMBL/GenBank/DDBJ whole genome shotgun (WGS) entry which is preliminary data.</text>
</comment>
<dbReference type="InterPro" id="IPR052356">
    <property type="entry name" value="Thiol_S-MT"/>
</dbReference>
<feature type="domain" description="Methyltransferase type 11" evidence="1">
    <location>
        <begin position="43"/>
        <end position="138"/>
    </location>
</feature>